<evidence type="ECO:0000313" key="2">
    <source>
        <dbReference type="Proteomes" id="UP000390335"/>
    </source>
</evidence>
<gene>
    <name evidence="1" type="ORF">RsS93_58190</name>
</gene>
<reference evidence="1 2" key="1">
    <citation type="journal article" date="2020" name="Genome Biol. Evol.">
        <title>Rhizobium dioscoreae sp. nov., a plant growth-promoting bacterium isolated from yam (Dioscorea species).</title>
        <authorList>
            <person name="Ouyabe M."/>
            <person name="Tanaka N."/>
            <person name="Shiwa Y."/>
            <person name="Fujita N."/>
            <person name="Kikuno H."/>
            <person name="Babil P."/>
            <person name="Shiwachi H."/>
        </authorList>
    </citation>
    <scope>NUCLEOTIDE SEQUENCE [LARGE SCALE GENOMIC DNA]</scope>
    <source>
        <strain evidence="1 2">S-93</strain>
    </source>
</reference>
<proteinExistence type="predicted"/>
<protein>
    <recommendedName>
        <fullName evidence="3">C1q domain-containing protein</fullName>
    </recommendedName>
</protein>
<dbReference type="EMBL" id="BLAJ01000015">
    <property type="protein sequence ID" value="GES53205.1"/>
    <property type="molecule type" value="Genomic_DNA"/>
</dbReference>
<name>A0ABQ0ZCE3_9HYPH</name>
<dbReference type="Proteomes" id="UP000390335">
    <property type="component" value="Unassembled WGS sequence"/>
</dbReference>
<evidence type="ECO:0008006" key="3">
    <source>
        <dbReference type="Google" id="ProtNLM"/>
    </source>
</evidence>
<evidence type="ECO:0000313" key="1">
    <source>
        <dbReference type="EMBL" id="GES53205.1"/>
    </source>
</evidence>
<keyword evidence="2" id="KW-1185">Reference proteome</keyword>
<accession>A0ABQ0ZCE3</accession>
<organism evidence="1 2">
    <name type="scientific">Rhizobium dioscoreae</name>
    <dbReference type="NCBI Taxonomy" id="2653122"/>
    <lineage>
        <taxon>Bacteria</taxon>
        <taxon>Pseudomonadati</taxon>
        <taxon>Pseudomonadota</taxon>
        <taxon>Alphaproteobacteria</taxon>
        <taxon>Hyphomicrobiales</taxon>
        <taxon>Rhizobiaceae</taxon>
        <taxon>Rhizobium/Agrobacterium group</taxon>
        <taxon>Rhizobium</taxon>
    </lineage>
</organism>
<dbReference type="RefSeq" id="WP_152094764.1">
    <property type="nucleotide sequence ID" value="NZ_BLAJ01000015.1"/>
</dbReference>
<sequence length="102" mass="10742">MVDRIIAGTINSDGSVKYGSGFSVSRPSEGHFMISFRPAFSQINGASATEIYDGDTRDNAVIISLSSTDLYVKVGDSHGDAKNRDFTFIASGIGEVTAAKSS</sequence>
<comment type="caution">
    <text evidence="1">The sequence shown here is derived from an EMBL/GenBank/DDBJ whole genome shotgun (WGS) entry which is preliminary data.</text>
</comment>